<dbReference type="STRING" id="400727.A0A2T7PSW0"/>
<dbReference type="InterPro" id="IPR058831">
    <property type="entry name" value="LolA-like_dom_2nd"/>
</dbReference>
<evidence type="ECO:0000259" key="2">
    <source>
        <dbReference type="Pfam" id="PF25898"/>
    </source>
</evidence>
<accession>A0A2T7PSW0</accession>
<dbReference type="EMBL" id="PZQS01000002">
    <property type="protein sequence ID" value="PVD36511.1"/>
    <property type="molecule type" value="Genomic_DNA"/>
</dbReference>
<feature type="domain" description="LolA-like" evidence="2">
    <location>
        <begin position="224"/>
        <end position="441"/>
    </location>
</feature>
<dbReference type="PANTHER" id="PTHR36902:SF1">
    <property type="entry name" value="ENRICHED IN SURFACE-LABELED PROTEOME PROTEIN 9"/>
    <property type="match status" value="1"/>
</dbReference>
<keyword evidence="4" id="KW-1185">Reference proteome</keyword>
<name>A0A2T7PSW0_POMCA</name>
<comment type="caution">
    <text evidence="3">The sequence shown here is derived from an EMBL/GenBank/DDBJ whole genome shotgun (WGS) entry which is preliminary data.</text>
</comment>
<protein>
    <recommendedName>
        <fullName evidence="2">LolA-like domain-containing protein</fullName>
    </recommendedName>
</protein>
<dbReference type="AlphaFoldDB" id="A0A2T7PSW0"/>
<evidence type="ECO:0000256" key="1">
    <source>
        <dbReference type="SAM" id="MobiDB-lite"/>
    </source>
</evidence>
<proteinExistence type="predicted"/>
<reference evidence="3 4" key="1">
    <citation type="submission" date="2018-04" db="EMBL/GenBank/DDBJ databases">
        <title>The genome of golden apple snail Pomacea canaliculata provides insight into stress tolerance and invasive adaptation.</title>
        <authorList>
            <person name="Liu C."/>
            <person name="Liu B."/>
            <person name="Ren Y."/>
            <person name="Zhang Y."/>
            <person name="Wang H."/>
            <person name="Li S."/>
            <person name="Jiang F."/>
            <person name="Yin L."/>
            <person name="Zhang G."/>
            <person name="Qian W."/>
            <person name="Fan W."/>
        </authorList>
    </citation>
    <scope>NUCLEOTIDE SEQUENCE [LARGE SCALE GENOMIC DNA]</scope>
    <source>
        <strain evidence="3">SZHN2017</strain>
        <tissue evidence="3">Muscle</tissue>
    </source>
</reference>
<feature type="domain" description="LolA-like" evidence="2">
    <location>
        <begin position="22"/>
        <end position="209"/>
    </location>
</feature>
<dbReference type="PANTHER" id="PTHR36902">
    <property type="entry name" value="ENRICHED IN SURFACE-LABELED PROTEOME PROTEIN 9"/>
    <property type="match status" value="1"/>
</dbReference>
<evidence type="ECO:0000313" key="4">
    <source>
        <dbReference type="Proteomes" id="UP000245119"/>
    </source>
</evidence>
<dbReference type="Pfam" id="PF25898">
    <property type="entry name" value="LolA_2nd_metazoa"/>
    <property type="match status" value="2"/>
</dbReference>
<gene>
    <name evidence="3" type="ORF">C0Q70_03495</name>
</gene>
<organism evidence="3 4">
    <name type="scientific">Pomacea canaliculata</name>
    <name type="common">Golden apple snail</name>
    <dbReference type="NCBI Taxonomy" id="400727"/>
    <lineage>
        <taxon>Eukaryota</taxon>
        <taxon>Metazoa</taxon>
        <taxon>Spiralia</taxon>
        <taxon>Lophotrochozoa</taxon>
        <taxon>Mollusca</taxon>
        <taxon>Gastropoda</taxon>
        <taxon>Caenogastropoda</taxon>
        <taxon>Architaenioglossa</taxon>
        <taxon>Ampullarioidea</taxon>
        <taxon>Ampullariidae</taxon>
        <taxon>Pomacea</taxon>
    </lineage>
</organism>
<evidence type="ECO:0000313" key="3">
    <source>
        <dbReference type="EMBL" id="PVD36511.1"/>
    </source>
</evidence>
<dbReference type="OrthoDB" id="5983572at2759"/>
<feature type="region of interest" description="Disordered" evidence="1">
    <location>
        <begin position="513"/>
        <end position="538"/>
    </location>
</feature>
<sequence length="538" mass="60992">MPSDNNKVPAVSGPPDYPEPPKRPNVPTTFEVHVDCKITNKNMSTEIHEYYDYNNNRGLLHQVQDGEPFYLYYDYNTNEMLSIFPNERICYADALSTDKNTFLFGYEGSGGKGYIFPPSGALHFEFDDETSAYLGPGVVRGIRVRRWYACQYVDQMDATVNVYWSFSDPNNWDTAVGYPEIPVRCQVNGVATEVRHNYTHNFTHTYDFLHFQNFITRPDVFETPDEIVCPGRKNTKALPSLPDAFSFTMEAVSTANHQVTFLREWYDYQMQLVRLEYSPGPAQMLKYGPRPLTEIHDFSTGVAYIMDRELGNCSVTPIERSQLGDVVLSGDLTTVHLRTAQQFFYLDKVQPVYLGQKTVRGISCDAWVANGSVTNASSTWEWCFRAANWTSVEDARAQTGSPSGTPVQMKLLLADAQYDFNFYHFVRADPDVLRYDVSSCFTSTRRRKFDFAVSGQFAATVQKNLRQFRVAVQNAIIKVTGLSPLRIVEIQIGSMTVLSTSLVEYWVVSQPSSSTATYPNDSHGVRDKGSAEQPGHWK</sequence>
<feature type="region of interest" description="Disordered" evidence="1">
    <location>
        <begin position="1"/>
        <end position="26"/>
    </location>
</feature>
<dbReference type="Proteomes" id="UP000245119">
    <property type="component" value="Linkage Group LG2"/>
</dbReference>